<feature type="domain" description="RING-type" evidence="6">
    <location>
        <begin position="21"/>
        <end position="62"/>
    </location>
</feature>
<comment type="caution">
    <text evidence="7">The sequence shown here is derived from an EMBL/GenBank/DDBJ whole genome shotgun (WGS) entry which is preliminary data.</text>
</comment>
<dbReference type="InterPro" id="IPR017907">
    <property type="entry name" value="Znf_RING_CS"/>
</dbReference>
<dbReference type="STRING" id="35608.A0A2U1MNR1"/>
<feature type="compositionally biased region" description="Basic residues" evidence="5">
    <location>
        <begin position="264"/>
        <end position="275"/>
    </location>
</feature>
<dbReference type="PROSITE" id="PS50089">
    <property type="entry name" value="ZF_RING_2"/>
    <property type="match status" value="1"/>
</dbReference>
<feature type="region of interest" description="Disordered" evidence="5">
    <location>
        <begin position="114"/>
        <end position="277"/>
    </location>
</feature>
<dbReference type="SMART" id="SM00184">
    <property type="entry name" value="RING"/>
    <property type="match status" value="1"/>
</dbReference>
<protein>
    <submittedName>
        <fullName evidence="7">DNA repair protein, Rad18</fullName>
    </submittedName>
</protein>
<sequence>MSYYDEVVKLPKKLVAACMTCPICNKLYRDATTVAECLHTFCRKCISKKFNDDELECCPICNADLGCVPEEKLRSDNSLQDMRGKIFPSKRRRVKAPEVTPSVTLPLRRKERSLSSLVVNTPRVSPQTTLTGKRSKIPPRKKPRFSADKSVKKEDDSVDVQQDSSSSRETSNRFNHKLRQNSSSPEPSSPDKEKTNGKGDQWNPLNCLVEVANRSKSSNVKSEPQRIPKGEVNARKLKGKDLKRSKFQDENGRSDVDATESPKPRKKRKYRKKKAASQAVLDANANYAAREKRINPIWFHLVPSEEQDGEPLGQIQGSFVRLKDVNVPVAVIQKFVMSKLQLGSDHEIELKCMGQPLVPTLLLGTLMEMWLQTQPTSQAVSVVIGSSAKEYMMEISYARKPSAAGLGASQALAT</sequence>
<dbReference type="GO" id="GO:0004842">
    <property type="term" value="F:ubiquitin-protein transferase activity"/>
    <property type="evidence" value="ECO:0007669"/>
    <property type="project" value="InterPro"/>
</dbReference>
<dbReference type="PANTHER" id="PTHR46293:SF15">
    <property type="entry name" value="DNA REPAIR PROTEIN, RAD18-RELATED"/>
    <property type="match status" value="1"/>
</dbReference>
<evidence type="ECO:0000259" key="6">
    <source>
        <dbReference type="PROSITE" id="PS50089"/>
    </source>
</evidence>
<proteinExistence type="predicted"/>
<evidence type="ECO:0000256" key="3">
    <source>
        <dbReference type="ARBA" id="ARBA00022833"/>
    </source>
</evidence>
<dbReference type="InterPro" id="IPR044807">
    <property type="entry name" value="DRIP1-like"/>
</dbReference>
<feature type="compositionally biased region" description="Basic and acidic residues" evidence="5">
    <location>
        <begin position="145"/>
        <end position="155"/>
    </location>
</feature>
<evidence type="ECO:0000313" key="7">
    <source>
        <dbReference type="EMBL" id="PWA62856.1"/>
    </source>
</evidence>
<dbReference type="Gene3D" id="3.30.40.10">
    <property type="entry name" value="Zinc/RING finger domain, C3HC4 (zinc finger)"/>
    <property type="match status" value="1"/>
</dbReference>
<accession>A0A2U1MNR1</accession>
<feature type="compositionally biased region" description="Basic and acidic residues" evidence="5">
    <location>
        <begin position="223"/>
        <end position="263"/>
    </location>
</feature>
<name>A0A2U1MNR1_ARTAN</name>
<dbReference type="SUPFAM" id="SSF57850">
    <property type="entry name" value="RING/U-box"/>
    <property type="match status" value="1"/>
</dbReference>
<dbReference type="PANTHER" id="PTHR46293">
    <property type="entry name" value="E3 UBIQUITIN PROTEIN LIGASE DRIP1"/>
    <property type="match status" value="1"/>
</dbReference>
<keyword evidence="3" id="KW-0862">Zinc</keyword>
<dbReference type="AlphaFoldDB" id="A0A2U1MNR1"/>
<organism evidence="7 8">
    <name type="scientific">Artemisia annua</name>
    <name type="common">Sweet wormwood</name>
    <dbReference type="NCBI Taxonomy" id="35608"/>
    <lineage>
        <taxon>Eukaryota</taxon>
        <taxon>Viridiplantae</taxon>
        <taxon>Streptophyta</taxon>
        <taxon>Embryophyta</taxon>
        <taxon>Tracheophyta</taxon>
        <taxon>Spermatophyta</taxon>
        <taxon>Magnoliopsida</taxon>
        <taxon>eudicotyledons</taxon>
        <taxon>Gunneridae</taxon>
        <taxon>Pentapetalae</taxon>
        <taxon>asterids</taxon>
        <taxon>campanulids</taxon>
        <taxon>Asterales</taxon>
        <taxon>Asteraceae</taxon>
        <taxon>Asteroideae</taxon>
        <taxon>Anthemideae</taxon>
        <taxon>Artemisiinae</taxon>
        <taxon>Artemisia</taxon>
    </lineage>
</organism>
<dbReference type="CDD" id="cd16525">
    <property type="entry name" value="RING-HC_PCGF"/>
    <property type="match status" value="1"/>
</dbReference>
<dbReference type="PROSITE" id="PS00518">
    <property type="entry name" value="ZF_RING_1"/>
    <property type="match status" value="1"/>
</dbReference>
<evidence type="ECO:0000256" key="5">
    <source>
        <dbReference type="SAM" id="MobiDB-lite"/>
    </source>
</evidence>
<dbReference type="InterPro" id="IPR013083">
    <property type="entry name" value="Znf_RING/FYVE/PHD"/>
</dbReference>
<dbReference type="Proteomes" id="UP000245207">
    <property type="component" value="Unassembled WGS sequence"/>
</dbReference>
<dbReference type="OrthoDB" id="1305878at2759"/>
<dbReference type="GO" id="GO:0008270">
    <property type="term" value="F:zinc ion binding"/>
    <property type="evidence" value="ECO:0007669"/>
    <property type="project" value="UniProtKB-KW"/>
</dbReference>
<evidence type="ECO:0000313" key="8">
    <source>
        <dbReference type="Proteomes" id="UP000245207"/>
    </source>
</evidence>
<keyword evidence="2 4" id="KW-0863">Zinc-finger</keyword>
<dbReference type="Pfam" id="PF13923">
    <property type="entry name" value="zf-C3HC4_2"/>
    <property type="match status" value="1"/>
</dbReference>
<gene>
    <name evidence="7" type="ORF">CTI12_AA360050</name>
</gene>
<dbReference type="InterPro" id="IPR001841">
    <property type="entry name" value="Znf_RING"/>
</dbReference>
<evidence type="ECO:0000256" key="1">
    <source>
        <dbReference type="ARBA" id="ARBA00022723"/>
    </source>
</evidence>
<feature type="compositionally biased region" description="Polar residues" evidence="5">
    <location>
        <begin position="114"/>
        <end position="132"/>
    </location>
</feature>
<keyword evidence="8" id="KW-1185">Reference proteome</keyword>
<evidence type="ECO:0000256" key="4">
    <source>
        <dbReference type="PROSITE-ProRule" id="PRU00175"/>
    </source>
</evidence>
<reference evidence="7 8" key="1">
    <citation type="journal article" date="2018" name="Mol. Plant">
        <title>The genome of Artemisia annua provides insight into the evolution of Asteraceae family and artemisinin biosynthesis.</title>
        <authorList>
            <person name="Shen Q."/>
            <person name="Zhang L."/>
            <person name="Liao Z."/>
            <person name="Wang S."/>
            <person name="Yan T."/>
            <person name="Shi P."/>
            <person name="Liu M."/>
            <person name="Fu X."/>
            <person name="Pan Q."/>
            <person name="Wang Y."/>
            <person name="Lv Z."/>
            <person name="Lu X."/>
            <person name="Zhang F."/>
            <person name="Jiang W."/>
            <person name="Ma Y."/>
            <person name="Chen M."/>
            <person name="Hao X."/>
            <person name="Li L."/>
            <person name="Tang Y."/>
            <person name="Lv G."/>
            <person name="Zhou Y."/>
            <person name="Sun X."/>
            <person name="Brodelius P.E."/>
            <person name="Rose J.K.C."/>
            <person name="Tang K."/>
        </authorList>
    </citation>
    <scope>NUCLEOTIDE SEQUENCE [LARGE SCALE GENOMIC DNA]</scope>
    <source>
        <strain evidence="8">cv. Huhao1</strain>
        <tissue evidence="7">Leaf</tissue>
    </source>
</reference>
<keyword evidence="1" id="KW-0479">Metal-binding</keyword>
<evidence type="ECO:0000256" key="2">
    <source>
        <dbReference type="ARBA" id="ARBA00022771"/>
    </source>
</evidence>
<dbReference type="EMBL" id="PKPP01004770">
    <property type="protein sequence ID" value="PWA62856.1"/>
    <property type="molecule type" value="Genomic_DNA"/>
</dbReference>
<feature type="compositionally biased region" description="Basic residues" evidence="5">
    <location>
        <begin position="133"/>
        <end position="144"/>
    </location>
</feature>